<name>A0A2R3IZK4_9PSED</name>
<dbReference type="EMBL" id="CP027169">
    <property type="protein sequence ID" value="AVK07330.1"/>
    <property type="molecule type" value="Genomic_DNA"/>
</dbReference>
<proteinExistence type="predicted"/>
<evidence type="ECO:0000313" key="1">
    <source>
        <dbReference type="EMBL" id="AVK07330.1"/>
    </source>
</evidence>
<organism evidence="1 2">
    <name type="scientific">Pseudomonas paraeruginosa</name>
    <dbReference type="NCBI Taxonomy" id="2994495"/>
    <lineage>
        <taxon>Bacteria</taxon>
        <taxon>Pseudomonadati</taxon>
        <taxon>Pseudomonadota</taxon>
        <taxon>Gammaproteobacteria</taxon>
        <taxon>Pseudomonadales</taxon>
        <taxon>Pseudomonadaceae</taxon>
        <taxon>Pseudomonas</taxon>
    </lineage>
</organism>
<evidence type="ECO:0000313" key="2">
    <source>
        <dbReference type="Proteomes" id="UP000238390"/>
    </source>
</evidence>
<reference evidence="1 2" key="1">
    <citation type="submission" date="2018-02" db="EMBL/GenBank/DDBJ databases">
        <title>FDA/CDC Antimicrobial Resistant Isolate Bank Genome Sequencing.</title>
        <authorList>
            <person name="Benahmed F.H."/>
            <person name="Lutgring J.D."/>
            <person name="Yoo B."/>
            <person name="Machado M."/>
            <person name="Brown A."/>
            <person name="McAllister G."/>
            <person name="Perry A."/>
            <person name="Halpin A.L."/>
            <person name="Vavikolanu K."/>
            <person name="Ott S."/>
            <person name="Zhao X."/>
            <person name="Tallon L.J."/>
            <person name="Sadzewicz L."/>
            <person name="Aluvathingal J."/>
            <person name="Nadendla S."/>
            <person name="Voskania-kordi A."/>
            <person name="Simonyan V."/>
            <person name="Patel J."/>
            <person name="Shawar R.M."/>
        </authorList>
    </citation>
    <scope>NUCLEOTIDE SEQUENCE [LARGE SCALE GENOMIC DNA]</scope>
    <source>
        <strain evidence="1 2">AR_0356</strain>
    </source>
</reference>
<protein>
    <submittedName>
        <fullName evidence="1">Uncharacterized protein</fullName>
    </submittedName>
</protein>
<dbReference type="Proteomes" id="UP000238390">
    <property type="component" value="Chromosome"/>
</dbReference>
<gene>
    <name evidence="1" type="ORF">CSB93_1281</name>
</gene>
<dbReference type="AlphaFoldDB" id="A0A2R3IZK4"/>
<accession>A0A2R3IZK4</accession>
<keyword evidence="2" id="KW-1185">Reference proteome</keyword>
<sequence length="37" mass="4250">MAKYEPDFGPIAYEDILGLTEHIRRAFPEVTNENPSQ</sequence>